<dbReference type="CDD" id="cd08977">
    <property type="entry name" value="SusD"/>
    <property type="match status" value="1"/>
</dbReference>
<dbReference type="Gene3D" id="1.25.40.390">
    <property type="match status" value="1"/>
</dbReference>
<dbReference type="GO" id="GO:0009279">
    <property type="term" value="C:cell outer membrane"/>
    <property type="evidence" value="ECO:0007669"/>
    <property type="project" value="UniProtKB-SubCell"/>
</dbReference>
<evidence type="ECO:0000313" key="10">
    <source>
        <dbReference type="Proteomes" id="UP000757103"/>
    </source>
</evidence>
<accession>A0A921MQU2</accession>
<evidence type="ECO:0000313" key="9">
    <source>
        <dbReference type="EMBL" id="HJG88451.1"/>
    </source>
</evidence>
<dbReference type="SUPFAM" id="SSF48452">
    <property type="entry name" value="TPR-like"/>
    <property type="match status" value="1"/>
</dbReference>
<organism evidence="9 10">
    <name type="scientific">Barnesiella viscericola</name>
    <dbReference type="NCBI Taxonomy" id="397865"/>
    <lineage>
        <taxon>Bacteria</taxon>
        <taxon>Pseudomonadati</taxon>
        <taxon>Bacteroidota</taxon>
        <taxon>Bacteroidia</taxon>
        <taxon>Bacteroidales</taxon>
        <taxon>Barnesiellaceae</taxon>
        <taxon>Barnesiella</taxon>
    </lineage>
</organism>
<dbReference type="Pfam" id="PF14322">
    <property type="entry name" value="SusD-like_3"/>
    <property type="match status" value="1"/>
</dbReference>
<protein>
    <submittedName>
        <fullName evidence="9">RagB/SusD family nutrient uptake outer membrane protein</fullName>
    </submittedName>
</protein>
<feature type="domain" description="RagB/SusD" evidence="7">
    <location>
        <begin position="318"/>
        <end position="498"/>
    </location>
</feature>
<feature type="domain" description="SusD-like N-terminal" evidence="8">
    <location>
        <begin position="62"/>
        <end position="226"/>
    </location>
</feature>
<feature type="signal peptide" evidence="6">
    <location>
        <begin position="1"/>
        <end position="22"/>
    </location>
</feature>
<reference evidence="9" key="1">
    <citation type="journal article" date="2021" name="PeerJ">
        <title>Extensive microbial diversity within the chicken gut microbiome revealed by metagenomics and culture.</title>
        <authorList>
            <person name="Gilroy R."/>
            <person name="Ravi A."/>
            <person name="Getino M."/>
            <person name="Pursley I."/>
            <person name="Horton D.L."/>
            <person name="Alikhan N.F."/>
            <person name="Baker D."/>
            <person name="Gharbi K."/>
            <person name="Hall N."/>
            <person name="Watson M."/>
            <person name="Adriaenssens E.M."/>
            <person name="Foster-Nyarko E."/>
            <person name="Jarju S."/>
            <person name="Secka A."/>
            <person name="Antonio M."/>
            <person name="Oren A."/>
            <person name="Chaudhuri R.R."/>
            <person name="La Ragione R."/>
            <person name="Hildebrand F."/>
            <person name="Pallen M.J."/>
        </authorList>
    </citation>
    <scope>NUCLEOTIDE SEQUENCE</scope>
    <source>
        <strain evidence="9">CHK121-7720</strain>
    </source>
</reference>
<dbReference type="InterPro" id="IPR012944">
    <property type="entry name" value="SusD_RagB_dom"/>
</dbReference>
<dbReference type="Pfam" id="PF07980">
    <property type="entry name" value="SusD_RagB"/>
    <property type="match status" value="1"/>
</dbReference>
<dbReference type="RefSeq" id="WP_273305492.1">
    <property type="nucleotide sequence ID" value="NZ_DYUD01000011.1"/>
</dbReference>
<dbReference type="PROSITE" id="PS51257">
    <property type="entry name" value="PROKAR_LIPOPROTEIN"/>
    <property type="match status" value="1"/>
</dbReference>
<evidence type="ECO:0000256" key="2">
    <source>
        <dbReference type="ARBA" id="ARBA00006275"/>
    </source>
</evidence>
<dbReference type="InterPro" id="IPR033985">
    <property type="entry name" value="SusD-like_N"/>
</dbReference>
<comment type="subcellular location">
    <subcellularLocation>
        <location evidence="1">Cell outer membrane</location>
    </subcellularLocation>
</comment>
<dbReference type="AlphaFoldDB" id="A0A921MQU2"/>
<comment type="similarity">
    <text evidence="2">Belongs to the SusD family.</text>
</comment>
<keyword evidence="5" id="KW-0998">Cell outer membrane</keyword>
<evidence type="ECO:0000256" key="1">
    <source>
        <dbReference type="ARBA" id="ARBA00004442"/>
    </source>
</evidence>
<keyword evidence="4" id="KW-0472">Membrane</keyword>
<gene>
    <name evidence="9" type="ORF">K8U91_03090</name>
</gene>
<dbReference type="Proteomes" id="UP000757103">
    <property type="component" value="Unassembled WGS sequence"/>
</dbReference>
<reference evidence="9" key="2">
    <citation type="submission" date="2021-09" db="EMBL/GenBank/DDBJ databases">
        <authorList>
            <person name="Gilroy R."/>
        </authorList>
    </citation>
    <scope>NUCLEOTIDE SEQUENCE</scope>
    <source>
        <strain evidence="9">CHK121-7720</strain>
    </source>
</reference>
<sequence length="498" mass="56235">MKRTTYILSIFGALALSLSACSDFLNREPWDSVDTSEGFQTAEDAVAAVNAAYQPLQWAKLYNMRIWTLDIMAGNSVVGAGGGTDGIETVDLANFIATADNFAALDLWRGPSPGILRCNFVLQNVPDMDMDQSLKNRCLGEAYFLRAHYYFILVRLFGGVPYIITPQTSESNLLVERAPVSKIYELITSDLKNAIDLLPKKSEYSTTDLGRATREAAMAELIRVYMTYEPSNDKYEEVVRMCNEIGSMGYELASDYSDNFDPAKKNGVESIFEVQYYGKTNYDFWSNENQCSWTSTFMGPRNSDMAAGCYGWNQPTAEFVSQYEAGDLRKDKTIFYMGCPTFDGKQYSSSYSTTGYNVRKFLLTKAQSPDYNTSDADWVVTRYADILLLKAEALNELGRTVQAEDPLYEVRKRAGLTNRSDVEGLTQAQMREKIIHERRIELAFEGQRWFDLIRYKDNYALTFLHSIGKTSASSKHLLLPIPQQEIEANPKLTQNPGY</sequence>
<evidence type="ECO:0000256" key="5">
    <source>
        <dbReference type="ARBA" id="ARBA00023237"/>
    </source>
</evidence>
<proteinExistence type="inferred from homology"/>
<evidence type="ECO:0000256" key="3">
    <source>
        <dbReference type="ARBA" id="ARBA00022729"/>
    </source>
</evidence>
<evidence type="ECO:0000256" key="6">
    <source>
        <dbReference type="SAM" id="SignalP"/>
    </source>
</evidence>
<keyword evidence="3 6" id="KW-0732">Signal</keyword>
<evidence type="ECO:0000259" key="7">
    <source>
        <dbReference type="Pfam" id="PF07980"/>
    </source>
</evidence>
<evidence type="ECO:0000256" key="4">
    <source>
        <dbReference type="ARBA" id="ARBA00023136"/>
    </source>
</evidence>
<dbReference type="EMBL" id="DYUD01000011">
    <property type="protein sequence ID" value="HJG88451.1"/>
    <property type="molecule type" value="Genomic_DNA"/>
</dbReference>
<feature type="chain" id="PRO_5038024922" evidence="6">
    <location>
        <begin position="23"/>
        <end position="498"/>
    </location>
</feature>
<name>A0A921MQU2_9BACT</name>
<comment type="caution">
    <text evidence="9">The sequence shown here is derived from an EMBL/GenBank/DDBJ whole genome shotgun (WGS) entry which is preliminary data.</text>
</comment>
<evidence type="ECO:0000259" key="8">
    <source>
        <dbReference type="Pfam" id="PF14322"/>
    </source>
</evidence>
<dbReference type="InterPro" id="IPR011990">
    <property type="entry name" value="TPR-like_helical_dom_sf"/>
</dbReference>